<reference evidence="2" key="1">
    <citation type="submission" date="2008-08" db="EMBL/GenBank/DDBJ databases">
        <title>Annotation of Bifidobacterium longum subsp. infantis CCUG 52486.</title>
        <authorList>
            <consortium name="The Broad Institute Genome Sequencing Platform"/>
            <person name="Gougoulias C."/>
            <person name="Tuohy K.M."/>
            <person name="Gibson G.R."/>
            <person name="Ward D."/>
            <person name="Mehta T."/>
            <person name="Young S."/>
            <person name="Jaffe D."/>
            <person name="Gnerre S."/>
            <person name="Berlin A."/>
            <person name="Heiman D."/>
            <person name="Hepburn T."/>
            <person name="Shea T."/>
            <person name="Sykes S."/>
            <person name="Alvarado L."/>
            <person name="Kodira C."/>
            <person name="Borodovsky M."/>
            <person name="Lander E."/>
            <person name="Galagan J."/>
            <person name="Nusbaum C."/>
            <person name="Birren B."/>
        </authorList>
    </citation>
    <scope>NUCLEOTIDE SEQUENCE [LARGE SCALE GENOMIC DNA]</scope>
    <source>
        <strain evidence="2">CCUG 52486</strain>
    </source>
</reference>
<name>C5ECE7_BIFLI</name>
<feature type="compositionally biased region" description="Basic and acidic residues" evidence="1">
    <location>
        <begin position="23"/>
        <end position="32"/>
    </location>
</feature>
<feature type="compositionally biased region" description="Basic and acidic residues" evidence="1">
    <location>
        <begin position="1"/>
        <end position="11"/>
    </location>
</feature>
<feature type="region of interest" description="Disordered" evidence="1">
    <location>
        <begin position="1"/>
        <end position="43"/>
    </location>
</feature>
<dbReference type="AlphaFoldDB" id="C5ECE7"/>
<proteinExistence type="predicted"/>
<feature type="compositionally biased region" description="Polar residues" evidence="1">
    <location>
        <begin position="12"/>
        <end position="22"/>
    </location>
</feature>
<dbReference type="Proteomes" id="UP000005084">
    <property type="component" value="Unassembled WGS sequence"/>
</dbReference>
<dbReference type="EMBL" id="DS990241">
    <property type="protein sequence ID" value="EEQ55691.1"/>
    <property type="molecule type" value="Genomic_DNA"/>
</dbReference>
<gene>
    <name evidence="2" type="ORF">BLIG_01429</name>
</gene>
<protein>
    <submittedName>
        <fullName evidence="2">Uncharacterized protein</fullName>
    </submittedName>
</protein>
<evidence type="ECO:0000256" key="1">
    <source>
        <dbReference type="SAM" id="MobiDB-lite"/>
    </source>
</evidence>
<evidence type="ECO:0000313" key="2">
    <source>
        <dbReference type="EMBL" id="EEQ55691.1"/>
    </source>
</evidence>
<sequence>MAASRVVERRANTISGETSSSGRENKLNHDSSRPYTKKSRTSGQIATYPGTIRGITCVHRTTVMIIVLRNIPDEARQS</sequence>
<dbReference type="HOGENOM" id="CLU_2614934_0_0_11"/>
<accession>C5ECE7</accession>
<organism evidence="2">
    <name type="scientific">Bifidobacterium longum subsp. infantis CCUG 52486</name>
    <dbReference type="NCBI Taxonomy" id="537937"/>
    <lineage>
        <taxon>Bacteria</taxon>
        <taxon>Bacillati</taxon>
        <taxon>Actinomycetota</taxon>
        <taxon>Actinomycetes</taxon>
        <taxon>Bifidobacteriales</taxon>
        <taxon>Bifidobacteriaceae</taxon>
        <taxon>Bifidobacterium</taxon>
    </lineage>
</organism>